<dbReference type="AlphaFoldDB" id="A0A182IVG4"/>
<sequence>MPKKMGLNSKAVEARERKAEAKKTATEKAAKAAEDALWVDDDKQLAKKKKQKEEEERRKAEALRKKAETKALLEQEMSSIKTTAKVPAQKVTRSQIEAEVEKRNRTIETINNPPKQPALPKEIPLEENLNRVMADTEVAQTIDQAIAVLSVGDASADRHPEKRMKAAYKAYEEAELQRLKQEYPSLKLSQLKQMIFKNWQKAPENPMNQIRD</sequence>
<feature type="region of interest" description="Disordered" evidence="4">
    <location>
        <begin position="1"/>
        <end position="66"/>
    </location>
</feature>
<dbReference type="EnsemblMetazoa" id="ENSAATROPT003238">
    <property type="protein sequence ID" value="ENSAATROPP003111"/>
    <property type="gene ID" value="ENSAATROPG002566"/>
</dbReference>
<accession>A0A182IVG4</accession>
<name>A0A182IVG4_ANOAO</name>
<proteinExistence type="inferred from homology"/>
<evidence type="ECO:0000256" key="1">
    <source>
        <dbReference type="ARBA" id="ARBA00004214"/>
    </source>
</evidence>
<comment type="similarity">
    <text evidence="2">Belongs to the CCDC124 family.</text>
</comment>
<dbReference type="InterPro" id="IPR054414">
    <property type="entry name" value="Ccdc124/Oxs1_C"/>
</dbReference>
<dbReference type="GO" id="GO:0003713">
    <property type="term" value="F:transcription coactivator activity"/>
    <property type="evidence" value="ECO:0007669"/>
    <property type="project" value="TreeGrafter"/>
</dbReference>
<dbReference type="GO" id="GO:0005634">
    <property type="term" value="C:nucleus"/>
    <property type="evidence" value="ECO:0007669"/>
    <property type="project" value="TreeGrafter"/>
</dbReference>
<evidence type="ECO:0000256" key="2">
    <source>
        <dbReference type="ARBA" id="ARBA00008296"/>
    </source>
</evidence>
<reference evidence="6" key="2">
    <citation type="submission" date="2022-08" db="UniProtKB">
        <authorList>
            <consortium name="EnsemblMetazoa"/>
        </authorList>
    </citation>
    <scope>IDENTIFICATION</scope>
    <source>
        <strain evidence="6">EBRO</strain>
    </source>
</reference>
<evidence type="ECO:0000313" key="7">
    <source>
        <dbReference type="Proteomes" id="UP000075880"/>
    </source>
</evidence>
<evidence type="ECO:0000256" key="4">
    <source>
        <dbReference type="SAM" id="MobiDB-lite"/>
    </source>
</evidence>
<dbReference type="InterPro" id="IPR010422">
    <property type="entry name" value="Ccdc124/Oxs1"/>
</dbReference>
<dbReference type="Proteomes" id="UP000075880">
    <property type="component" value="Unassembled WGS sequence"/>
</dbReference>
<reference evidence="7" key="1">
    <citation type="submission" date="2021-09" db="EMBL/GenBank/DDBJ databases">
        <authorList>
            <consortium name="Infravec"/>
            <person name="Campbell I L."/>
            <person name="Maslen G."/>
            <person name="Yates A."/>
        </authorList>
    </citation>
    <scope>NUCLEOTIDE SEQUENCE [LARGE SCALE GENOMIC DNA]</scope>
    <source>
        <strain evidence="7">Infravec2 EBRE</strain>
    </source>
</reference>
<dbReference type="GO" id="GO:0030496">
    <property type="term" value="C:midbody"/>
    <property type="evidence" value="ECO:0007669"/>
    <property type="project" value="UniProtKB-SubCell"/>
</dbReference>
<evidence type="ECO:0000256" key="3">
    <source>
        <dbReference type="ARBA" id="ARBA00023054"/>
    </source>
</evidence>
<evidence type="ECO:0000259" key="5">
    <source>
        <dbReference type="Pfam" id="PF06244"/>
    </source>
</evidence>
<dbReference type="STRING" id="41427.A0A182IVG4"/>
<feature type="compositionally biased region" description="Basic and acidic residues" evidence="4">
    <location>
        <begin position="12"/>
        <end position="66"/>
    </location>
</feature>
<protein>
    <recommendedName>
        <fullName evidence="5">Coiled-coil domain-containing protein</fullName>
    </recommendedName>
</protein>
<dbReference type="VEuPathDB" id="VectorBase:AATE006267"/>
<feature type="domain" description="Coiled-coil" evidence="5">
    <location>
        <begin position="128"/>
        <end position="209"/>
    </location>
</feature>
<dbReference type="PANTHER" id="PTHR21680:SF0">
    <property type="entry name" value="COILED-COIL DOMAIN-CONTAINING PROTEIN 124"/>
    <property type="match status" value="1"/>
</dbReference>
<organism evidence="6">
    <name type="scientific">Anopheles atroparvus</name>
    <name type="common">European mosquito</name>
    <dbReference type="NCBI Taxonomy" id="41427"/>
    <lineage>
        <taxon>Eukaryota</taxon>
        <taxon>Metazoa</taxon>
        <taxon>Ecdysozoa</taxon>
        <taxon>Arthropoda</taxon>
        <taxon>Hexapoda</taxon>
        <taxon>Insecta</taxon>
        <taxon>Pterygota</taxon>
        <taxon>Neoptera</taxon>
        <taxon>Endopterygota</taxon>
        <taxon>Diptera</taxon>
        <taxon>Nematocera</taxon>
        <taxon>Culicoidea</taxon>
        <taxon>Culicidae</taxon>
        <taxon>Anophelinae</taxon>
        <taxon>Anopheles</taxon>
    </lineage>
</organism>
<keyword evidence="3" id="KW-0175">Coiled coil</keyword>
<dbReference type="OrthoDB" id="76412at2759"/>
<keyword evidence="7" id="KW-1185">Reference proteome</keyword>
<comment type="subcellular location">
    <subcellularLocation>
        <location evidence="1">Midbody</location>
    </subcellularLocation>
</comment>
<dbReference type="Pfam" id="PF06244">
    <property type="entry name" value="Ccdc124"/>
    <property type="match status" value="1"/>
</dbReference>
<dbReference type="EnsemblMetazoa" id="AATE006267-RA">
    <property type="protein sequence ID" value="AATE006267-PA.1"/>
    <property type="gene ID" value="AATE006267"/>
</dbReference>
<dbReference type="PANTHER" id="PTHR21680">
    <property type="entry name" value="COILED-COIL DOMAIN-CONTAINING PROTEIN 124"/>
    <property type="match status" value="1"/>
</dbReference>
<dbReference type="GO" id="GO:0006366">
    <property type="term" value="P:transcription by RNA polymerase II"/>
    <property type="evidence" value="ECO:0007669"/>
    <property type="project" value="TreeGrafter"/>
</dbReference>
<evidence type="ECO:0000313" key="6">
    <source>
        <dbReference type="EnsemblMetazoa" id="AATE006267-PA.1"/>
    </source>
</evidence>